<evidence type="ECO:0000256" key="3">
    <source>
        <dbReference type="ARBA" id="ARBA00022729"/>
    </source>
</evidence>
<comment type="similarity">
    <text evidence="1">Belongs to the bacterial solute-binding protein 5 family.</text>
</comment>
<dbReference type="PANTHER" id="PTHR30290">
    <property type="entry name" value="PERIPLASMIC BINDING COMPONENT OF ABC TRANSPORTER"/>
    <property type="match status" value="1"/>
</dbReference>
<keyword evidence="3" id="KW-0732">Signal</keyword>
<dbReference type="GO" id="GO:0043190">
    <property type="term" value="C:ATP-binding cassette (ABC) transporter complex"/>
    <property type="evidence" value="ECO:0007669"/>
    <property type="project" value="InterPro"/>
</dbReference>
<dbReference type="Gene3D" id="3.90.76.10">
    <property type="entry name" value="Dipeptide-binding Protein, Domain 1"/>
    <property type="match status" value="1"/>
</dbReference>
<dbReference type="Gene3D" id="3.40.190.10">
    <property type="entry name" value="Periplasmic binding protein-like II"/>
    <property type="match status" value="1"/>
</dbReference>
<dbReference type="GO" id="GO:0015833">
    <property type="term" value="P:peptide transport"/>
    <property type="evidence" value="ECO:0007669"/>
    <property type="project" value="TreeGrafter"/>
</dbReference>
<dbReference type="Pfam" id="PF00496">
    <property type="entry name" value="SBP_bac_5"/>
    <property type="match status" value="1"/>
</dbReference>
<evidence type="ECO:0000313" key="6">
    <source>
        <dbReference type="Proteomes" id="UP000230353"/>
    </source>
</evidence>
<dbReference type="InterPro" id="IPR000914">
    <property type="entry name" value="SBP_5_dom"/>
</dbReference>
<dbReference type="PANTHER" id="PTHR30290:SF9">
    <property type="entry name" value="OLIGOPEPTIDE-BINDING PROTEIN APPA"/>
    <property type="match status" value="1"/>
</dbReference>
<dbReference type="Proteomes" id="UP000230353">
    <property type="component" value="Unassembled WGS sequence"/>
</dbReference>
<gene>
    <name evidence="5" type="ORF">COT67_01285</name>
</gene>
<comment type="caution">
    <text evidence="5">The sequence shown here is derived from an EMBL/GenBank/DDBJ whole genome shotgun (WGS) entry which is preliminary data.</text>
</comment>
<dbReference type="InterPro" id="IPR039424">
    <property type="entry name" value="SBP_5"/>
</dbReference>
<dbReference type="CDD" id="cd08513">
    <property type="entry name" value="PBP2_thermophilic_Hb8_like"/>
    <property type="match status" value="1"/>
</dbReference>
<dbReference type="EMBL" id="PEZL01000018">
    <property type="protein sequence ID" value="PIS13520.1"/>
    <property type="molecule type" value="Genomic_DNA"/>
</dbReference>
<protein>
    <recommendedName>
        <fullName evidence="4">Solute-binding protein family 5 domain-containing protein</fullName>
    </recommendedName>
</protein>
<dbReference type="GO" id="GO:0042597">
    <property type="term" value="C:periplasmic space"/>
    <property type="evidence" value="ECO:0007669"/>
    <property type="project" value="UniProtKB-ARBA"/>
</dbReference>
<evidence type="ECO:0000313" key="5">
    <source>
        <dbReference type="EMBL" id="PIS13520.1"/>
    </source>
</evidence>
<evidence type="ECO:0000256" key="1">
    <source>
        <dbReference type="ARBA" id="ARBA00005695"/>
    </source>
</evidence>
<name>A0A2H0WLL1_9BACT</name>
<evidence type="ECO:0000259" key="4">
    <source>
        <dbReference type="Pfam" id="PF00496"/>
    </source>
</evidence>
<dbReference type="AlphaFoldDB" id="A0A2H0WLL1"/>
<sequence>MRMMQIANWELKLKLGVKNLSFRLKIIFLSLLAIFFISGLALLYQIDQKISIEIPAEGGAFREGILGTPRFVNPVLTISDADKDLTSLIYSGLMRLGYNGLIPDLAEKYEISEDELCYTFTLKPDLKWPDGKPLTSDDIIFTIKQIQNPTTKSPKRGSWESVNIEKIDERIIRFCLQKPYAPFLENTTTGILPYHLWKDLLPDQMPLSNFNIDAVGSGPYKIKNISRSSSGIITSYTLGRNENFALEDPYIKKIILNFYPSEKKLIEAYQKGEIDNLSALSPKDILKIKKDTSSLNTYLLPRVFAVFFNQDNAPIFTDKNVRLALKLATDKEKIVREVLENLGTAISSSIPPGSFGAIEFPNEFENFDETQIEEAKNLLFKAGWKLNDEEQILEKKTKNETTKMEFSLSTSNVPDLIQAAKLLKEMWEKLGANVNIKIYETGDLEQEVIRSRDYHALLFGEVMGREPDAFAFWHSSQRNDPGLNVALYANITVDALLQKARATFDTKKREEIYRNFQEEINKDTPAVFLYSPYFIYLTKSNISGINQKSITIPSERFSQIHKWYVNTKKVWKIFKN</sequence>
<dbReference type="SUPFAM" id="SSF53850">
    <property type="entry name" value="Periplasmic binding protein-like II"/>
    <property type="match status" value="1"/>
</dbReference>
<dbReference type="GO" id="GO:1904680">
    <property type="term" value="F:peptide transmembrane transporter activity"/>
    <property type="evidence" value="ECO:0007669"/>
    <property type="project" value="TreeGrafter"/>
</dbReference>
<feature type="domain" description="Solute-binding protein family 5" evidence="4">
    <location>
        <begin position="101"/>
        <end position="474"/>
    </location>
</feature>
<organism evidence="5 6">
    <name type="scientific">Candidatus Tagabacteria bacterium CG09_land_8_20_14_0_10_41_14</name>
    <dbReference type="NCBI Taxonomy" id="1975021"/>
    <lineage>
        <taxon>Bacteria</taxon>
        <taxon>Candidatus Tagaibacteriota</taxon>
    </lineage>
</organism>
<accession>A0A2H0WLL1</accession>
<evidence type="ECO:0000256" key="2">
    <source>
        <dbReference type="ARBA" id="ARBA00022448"/>
    </source>
</evidence>
<dbReference type="Gene3D" id="3.10.105.10">
    <property type="entry name" value="Dipeptide-binding Protein, Domain 3"/>
    <property type="match status" value="1"/>
</dbReference>
<reference evidence="6" key="1">
    <citation type="submission" date="2017-09" db="EMBL/GenBank/DDBJ databases">
        <title>Depth-based differentiation of microbial function through sediment-hosted aquifers and enrichment of novel symbionts in the deep terrestrial subsurface.</title>
        <authorList>
            <person name="Probst A.J."/>
            <person name="Ladd B."/>
            <person name="Jarett J.K."/>
            <person name="Geller-Mcgrath D.E."/>
            <person name="Sieber C.M.K."/>
            <person name="Emerson J.B."/>
            <person name="Anantharaman K."/>
            <person name="Thomas B.C."/>
            <person name="Malmstrom R."/>
            <person name="Stieglmeier M."/>
            <person name="Klingl A."/>
            <person name="Woyke T."/>
            <person name="Ryan C.M."/>
            <person name="Banfield J.F."/>
        </authorList>
    </citation>
    <scope>NUCLEOTIDE SEQUENCE [LARGE SCALE GENOMIC DNA]</scope>
</reference>
<keyword evidence="2" id="KW-0813">Transport</keyword>
<dbReference type="PIRSF" id="PIRSF002741">
    <property type="entry name" value="MppA"/>
    <property type="match status" value="1"/>
</dbReference>
<dbReference type="InterPro" id="IPR030678">
    <property type="entry name" value="Peptide/Ni-bd"/>
</dbReference>
<proteinExistence type="inferred from homology"/>